<dbReference type="PANTHER" id="PTHR13847:SF193">
    <property type="entry name" value="PYRUVATE DEHYDROGENASE PHOSPHATASE REGULATORY SUBUNIT, MITOCHONDRIAL"/>
    <property type="match status" value="1"/>
</dbReference>
<dbReference type="Gene3D" id="3.30.9.10">
    <property type="entry name" value="D-Amino Acid Oxidase, subunit A, domain 2"/>
    <property type="match status" value="1"/>
</dbReference>
<comment type="caution">
    <text evidence="2">The sequence shown here is derived from an EMBL/GenBank/DDBJ whole genome shotgun (WGS) entry which is preliminary data.</text>
</comment>
<name>A0ABD6EH71_9BILA</name>
<dbReference type="InterPro" id="IPR006076">
    <property type="entry name" value="FAD-dep_OxRdtase"/>
</dbReference>
<evidence type="ECO:0000259" key="1">
    <source>
        <dbReference type="Pfam" id="PF01266"/>
    </source>
</evidence>
<protein>
    <recommendedName>
        <fullName evidence="1">FAD dependent oxidoreductase domain-containing protein</fullName>
    </recommendedName>
</protein>
<reference evidence="2 3" key="1">
    <citation type="submission" date="2024-08" db="EMBL/GenBank/DDBJ databases">
        <title>Gnathostoma spinigerum genome.</title>
        <authorList>
            <person name="Gonzalez-Bertolin B."/>
            <person name="Monzon S."/>
            <person name="Zaballos A."/>
            <person name="Jimenez P."/>
            <person name="Dekumyoy P."/>
            <person name="Varona S."/>
            <person name="Cuesta I."/>
            <person name="Sumanam S."/>
            <person name="Adisakwattana P."/>
            <person name="Gasser R.B."/>
            <person name="Hernandez-Gonzalez A."/>
            <person name="Young N.D."/>
            <person name="Perteguer M.J."/>
        </authorList>
    </citation>
    <scope>NUCLEOTIDE SEQUENCE [LARGE SCALE GENOMIC DNA]</scope>
    <source>
        <strain evidence="2">AL3</strain>
        <tissue evidence="2">Liver</tissue>
    </source>
</reference>
<dbReference type="EMBL" id="JBGFUD010001451">
    <property type="protein sequence ID" value="MFH4976303.1"/>
    <property type="molecule type" value="Genomic_DNA"/>
</dbReference>
<proteinExistence type="predicted"/>
<keyword evidence="3" id="KW-1185">Reference proteome</keyword>
<gene>
    <name evidence="2" type="ORF">AB6A40_003012</name>
</gene>
<dbReference type="SUPFAM" id="SSF51905">
    <property type="entry name" value="FAD/NAD(P)-binding domain"/>
    <property type="match status" value="1"/>
</dbReference>
<evidence type="ECO:0000313" key="2">
    <source>
        <dbReference type="EMBL" id="MFH4976303.1"/>
    </source>
</evidence>
<dbReference type="PANTHER" id="PTHR13847">
    <property type="entry name" value="SARCOSINE DEHYDROGENASE-RELATED"/>
    <property type="match status" value="1"/>
</dbReference>
<sequence length="244" mass="27083">MASLKRLQFRFLQCRNCFHHQLHFASNVSSKKLCSADVVICGGGLSGCSVAYHLAKLGKNVVVFERDFVGCAGATSVCSGLMTSPINWQNSTNQYMNKLSMDLYTDLASTSKFRFERCGRLYLAHSLTSEIGLRRIYSDSKLLTEEAELIDDAGDLFERWPVLLTEDVQLALLSMSDISLDPIGLTQALMHRAKEYSAKFYEQTAVNEVVLGDDGEVVAVHTDKGIVETSRFVDAAGIVYVLFR</sequence>
<dbReference type="Pfam" id="PF01266">
    <property type="entry name" value="DAO"/>
    <property type="match status" value="1"/>
</dbReference>
<dbReference type="InterPro" id="IPR036188">
    <property type="entry name" value="FAD/NAD-bd_sf"/>
</dbReference>
<dbReference type="AlphaFoldDB" id="A0ABD6EH71"/>
<dbReference type="Proteomes" id="UP001608902">
    <property type="component" value="Unassembled WGS sequence"/>
</dbReference>
<evidence type="ECO:0000313" key="3">
    <source>
        <dbReference type="Proteomes" id="UP001608902"/>
    </source>
</evidence>
<feature type="domain" description="FAD dependent oxidoreductase" evidence="1">
    <location>
        <begin position="37"/>
        <end position="238"/>
    </location>
</feature>
<accession>A0ABD6EH71</accession>
<dbReference type="Gene3D" id="3.50.50.60">
    <property type="entry name" value="FAD/NAD(P)-binding domain"/>
    <property type="match status" value="1"/>
</dbReference>
<organism evidence="2 3">
    <name type="scientific">Gnathostoma spinigerum</name>
    <dbReference type="NCBI Taxonomy" id="75299"/>
    <lineage>
        <taxon>Eukaryota</taxon>
        <taxon>Metazoa</taxon>
        <taxon>Ecdysozoa</taxon>
        <taxon>Nematoda</taxon>
        <taxon>Chromadorea</taxon>
        <taxon>Rhabditida</taxon>
        <taxon>Spirurina</taxon>
        <taxon>Gnathostomatomorpha</taxon>
        <taxon>Gnathostomatoidea</taxon>
        <taxon>Gnathostomatidae</taxon>
        <taxon>Gnathostoma</taxon>
    </lineage>
</organism>